<feature type="repeat" description="WD" evidence="1">
    <location>
        <begin position="2517"/>
        <end position="2558"/>
    </location>
</feature>
<evidence type="ECO:0000256" key="2">
    <source>
        <dbReference type="SAM" id="MobiDB-lite"/>
    </source>
</evidence>
<dbReference type="Pfam" id="PF12234">
    <property type="entry name" value="Rav1p_C"/>
    <property type="match status" value="2"/>
</dbReference>
<dbReference type="InterPro" id="IPR015943">
    <property type="entry name" value="WD40/YVTN_repeat-like_dom_sf"/>
</dbReference>
<evidence type="ECO:0000313" key="4">
    <source>
        <dbReference type="EMBL" id="OAY75381.1"/>
    </source>
</evidence>
<evidence type="ECO:0000313" key="5">
    <source>
        <dbReference type="Proteomes" id="UP000092600"/>
    </source>
</evidence>
<dbReference type="InterPro" id="IPR036322">
    <property type="entry name" value="WD40_repeat_dom_sf"/>
</dbReference>
<dbReference type="FunFam" id="2.130.10.10:FF:001240">
    <property type="entry name" value="Transducin family protein / WD-40 repeat family protein"/>
    <property type="match status" value="1"/>
</dbReference>
<dbReference type="Proteomes" id="UP000092600">
    <property type="component" value="Unassembled WGS sequence"/>
</dbReference>
<dbReference type="PROSITE" id="PS50294">
    <property type="entry name" value="WD_REPEATS_REGION"/>
    <property type="match status" value="1"/>
</dbReference>
<dbReference type="GO" id="GO:0007035">
    <property type="term" value="P:vacuolar acidification"/>
    <property type="evidence" value="ECO:0007669"/>
    <property type="project" value="TreeGrafter"/>
</dbReference>
<dbReference type="Pfam" id="PF00400">
    <property type="entry name" value="WD40"/>
    <property type="match status" value="2"/>
</dbReference>
<dbReference type="InterPro" id="IPR052208">
    <property type="entry name" value="DmX-like/RAVE_component"/>
</dbReference>
<feature type="domain" description="RAVE complex protein Rav1 C-terminal" evidence="3">
    <location>
        <begin position="778"/>
        <end position="1260"/>
    </location>
</feature>
<dbReference type="InterPro" id="IPR022033">
    <property type="entry name" value="Rav1p_C"/>
</dbReference>
<proteinExistence type="predicted"/>
<accession>A0A199VET0</accession>
<dbReference type="SUPFAM" id="SSF50978">
    <property type="entry name" value="WD40 repeat-like"/>
    <property type="match status" value="1"/>
</dbReference>
<dbReference type="PROSITE" id="PS50082">
    <property type="entry name" value="WD_REPEATS_2"/>
    <property type="match status" value="1"/>
</dbReference>
<organism evidence="4 5">
    <name type="scientific">Ananas comosus</name>
    <name type="common">Pineapple</name>
    <name type="synonym">Ananas ananas</name>
    <dbReference type="NCBI Taxonomy" id="4615"/>
    <lineage>
        <taxon>Eukaryota</taxon>
        <taxon>Viridiplantae</taxon>
        <taxon>Streptophyta</taxon>
        <taxon>Embryophyta</taxon>
        <taxon>Tracheophyta</taxon>
        <taxon>Spermatophyta</taxon>
        <taxon>Magnoliopsida</taxon>
        <taxon>Liliopsida</taxon>
        <taxon>Poales</taxon>
        <taxon>Bromeliaceae</taxon>
        <taxon>Bromelioideae</taxon>
        <taxon>Ananas</taxon>
    </lineage>
</organism>
<dbReference type="PANTHER" id="PTHR13950">
    <property type="entry name" value="RABCONNECTIN-RELATED"/>
    <property type="match status" value="1"/>
</dbReference>
<feature type="region of interest" description="Disordered" evidence="2">
    <location>
        <begin position="2103"/>
        <end position="2131"/>
    </location>
</feature>
<gene>
    <name evidence="4" type="ORF">ACMD2_01900</name>
</gene>
<evidence type="ECO:0000259" key="3">
    <source>
        <dbReference type="Pfam" id="PF12234"/>
    </source>
</evidence>
<dbReference type="PANTHER" id="PTHR13950:SF9">
    <property type="entry name" value="RABCONNECTIN-3A"/>
    <property type="match status" value="1"/>
</dbReference>
<reference evidence="4 5" key="1">
    <citation type="journal article" date="2016" name="DNA Res.">
        <title>The draft genome of MD-2 pineapple using hybrid error correction of long reads.</title>
        <authorList>
            <person name="Redwan R.M."/>
            <person name="Saidin A."/>
            <person name="Kumar S.V."/>
        </authorList>
    </citation>
    <scope>NUCLEOTIDE SEQUENCE [LARGE SCALE GENOMIC DNA]</scope>
    <source>
        <strain evidence="5">cv. MD2</strain>
        <tissue evidence="4">Leaf</tissue>
    </source>
</reference>
<dbReference type="SUPFAM" id="SSF50998">
    <property type="entry name" value="Quinoprotein alcohol dehydrogenase-like"/>
    <property type="match status" value="1"/>
</dbReference>
<feature type="domain" description="RAVE complex protein Rav1 C-terminal" evidence="3">
    <location>
        <begin position="1367"/>
        <end position="1535"/>
    </location>
</feature>
<name>A0A199VET0_ANACO</name>
<feature type="compositionally biased region" description="Polar residues" evidence="2">
    <location>
        <begin position="2104"/>
        <end position="2122"/>
    </location>
</feature>
<comment type="caution">
    <text evidence="4">The sequence shown here is derived from an EMBL/GenBank/DDBJ whole genome shotgun (WGS) entry which is preliminary data.</text>
</comment>
<dbReference type="STRING" id="4615.A0A199VET0"/>
<dbReference type="SMART" id="SM00320">
    <property type="entry name" value="WD40"/>
    <property type="match status" value="11"/>
</dbReference>
<dbReference type="InterPro" id="IPR001680">
    <property type="entry name" value="WD40_rpt"/>
</dbReference>
<dbReference type="GO" id="GO:0043291">
    <property type="term" value="C:RAVE complex"/>
    <property type="evidence" value="ECO:0007669"/>
    <property type="project" value="TreeGrafter"/>
</dbReference>
<evidence type="ECO:0000256" key="1">
    <source>
        <dbReference type="PROSITE-ProRule" id="PRU00221"/>
    </source>
</evidence>
<dbReference type="InterPro" id="IPR011047">
    <property type="entry name" value="Quinoprotein_ADH-like_sf"/>
</dbReference>
<protein>
    <submittedName>
        <fullName evidence="4">Regulator of V-ATPase in vacuolar membrane protein 1</fullName>
    </submittedName>
</protein>
<sequence length="2615" mass="287152">MMPPAEDTASSAAVGGDDDVVSLLPLGLVRAQLIAPAPNRGESALDWLPEFGGASWVAYGAASLLVISHFPSPLSHAESHLGPLFHQAIELPSPSPALVNAVSWCPAVPSEGEVAAALGSIICVYSPVPSPDGSGSFFWKQAVVIEETFRVEAVAWTGSGDGLIAAGSDVVLWVRKQKSWGLGWRSKARVPQSLVSATRFAEGPVATAARSAVRRAGADADEELCLSGEECGQVLVYLTDDKSGLTEVHLCHPQAVSMIQWRPSARAESEAGVSHVWRDVLLTCCVDGTVRLWTENDNGRPRKLGRAAHSPKAMRKSFHVVAAIEINNILKGILGADTFVKWAIEFDGVISKDEGGRCTLSSGRLERHPVGKCEWLISVGPGFSVTFWAVHCLDDVSPARFPRVTLWRKQNITYDKENKVNHNFRNSGDQPILMKVITYRRVLSGPPVACSLLQLLPGSLFGWSMIYGPKVDSADGVSTKSVNERVLSCYKRGFLCKDGHAGNIMQVSVHPYGSEIELAVSLDSSGGLLFWSLSTFSTSTSNSLTLLHPPWSFLGKVDLREFSPNIGYSCLSWAPSVLDEKRFLLLGSENGIDCFIVRIPGKGANISCCKIFTILYDDGNFGKGPPDRIYVTPLASNCGAAFFACSFVLFCIWRERFQASSWKVNLHSETSSGNNCECGFDAIPISVSEKRRYVSSFEGKTYYATIFPGSSVLPAPHDSDQITSVAVISPSSTLGSMQQCASYYNRSCGLSPSYHMATGCFDGTLKLWKMSGAQSVSHSDRQTLHWELMGMFTAHQGPVSGVALSSCGRKIATVSSSGQANITNLHIWEPVCLVGGGGFLLEDAITLQTTVLGLSWSSLGNGQLLLGVCMPNELRVYFRKRPSDQNSVHPVESEETHLWFCVAMSHSSSDIKDFLWGPKVTPVLVHEKHLSLFSQWLFRTDIRDSIDDFVAYAAKLHELSSAADSAENTFCDSQSSDNSREWKNSHKYCSLLPSLSHQKSTPDYLKGVYNLLDITDKLGGPLPVYHPKALFQYLYSGNWKRAQVVLKHLVDSLKTHETSSNKNLACSRGGKSCHDVPEIDLSEYFMDTASTNFSNEGLQWGQNISTGISGLKFHSDVFHNIESSSGMNVSTTYSEKSEIISFIDTLQNCCAIAAITDTERTQILAIIELLGEIDDSAHASVYRSLDEAAVRFQHLYMLRNVGNSAQKEMLVDSPSIAWAFQSDCQDDLLNSVLPPEPTWQEMRNLGVGLWYTNIPQLRAKARIYYFWHVSLHGIFDFFALYFIISKIVLEALLSPHGPYNKYPPCILPQAVPTAPSLPCVPLTLTQLPNHLHVCPLVISPISPAAFRHVLMLLILRFMTFLIMSCVDTMCLASQIEKLARLQYLRNKDPKECALLYLALNRRQVLAGLFKISKNEKDKVLFAFLSRNFEEEKNKAAALKNAYVLMGRHQLELAIAFFILGGDPSSAVTVCAKNLGDEQLALVICRLTEGYGGPLEHSLISNILLPNSVEKGDYWLSSLLEWTLGNFSLSLQRLFDAKPVTDKSCNLCDRAVSSDPGISQYCAIIATKNNFRNSVGDALATRLSKLSTSLTASALNRCGLSLEALECLSSTSNVDTKDQDNSLYDGDNKIFIEILKCLFGSGPNWLSGDAVSYFDLKFKLNMALEYISKLMKGHPQWPRRDLASMGEIANYEENNDLQIEELSNGVKMVVSIFEKKFALKFVDLAEMILVFTCNEGLLFLAYLLLQHNRSSKDEADNYGLKDSILTPTLRRLLLKASKDICFLFAGHIVFYSFTDSTLKLIHKESFSFANYCTGGFCLANLICLLRISKSLLNHYDKEIFSKDSALSISAIFDLLEFSVEFAFTWFRKDVKKLIMLIRPILDAVVTGDSSIPVKLDELMKILRQNFCGTSNNGSCQGRLLTHSEDSMPPLDEKWHVVSACLWIHLSTFVKKYLSNFLVTDSLEDDCSMLDVDLINLSPFLVAKFVMNSLDCISSSLTKQFASFLRHKMLKNLPSNILILLDANNCSQPGSLNYYQSQQIGNLDVPDNKDDESLFNLLWEISVKPQDICAGFVNERVDCFPYNNPKLCGFWKVMERGILVEEKSDASLNGTSEDKSNSTAPNNGTGRGLNSRVVVTDGPLDTERKHPSDERAISYFNYPRELIKRNGELLEAICFNSMNEQQVAVASNRKGLLFFTWKDDEQHYEEQTDYLWPESDWPPDGWAGGESTPIPTYVSPGIGLGSKRGAHLGLGGATLGLGSLARPGRDLTGGGAFGIPGYAGIGASGLGWGEQEDFEEFIDPPPTVENVHSRALSCHPSQPLLLVGSSNTHVYLWEFGKDTALATYGVLPAANVPPPYALASVSAIQFDFYGHRFASAALDGTVCTWQLEVGGRSNVQPIESSLCFNNHASDVAYVGANGSIVAAAGFSSNGVNLVIWDTLAPPSTCQASVVCHEGGARSISVLDNDIGNGSISPIIVTGGKSGDVGLHDFRFIATGKTKHHKSSREQDLKSTNGMIWYIPKAHLGSITKISTIPNTSLFLTGGKDGDVKLWDAKRCQLVHQWPKLHDRHTFFQPNSRGFGGVVRAAVTDIQVLSHGFLSCGGDGSVKLVQLRNLQHQI</sequence>
<dbReference type="EMBL" id="LSRQ01002110">
    <property type="protein sequence ID" value="OAY75381.1"/>
    <property type="molecule type" value="Genomic_DNA"/>
</dbReference>
<dbReference type="Gene3D" id="2.130.10.10">
    <property type="entry name" value="YVTN repeat-like/Quinoprotein amine dehydrogenase"/>
    <property type="match status" value="3"/>
</dbReference>
<keyword evidence="1" id="KW-0853">WD repeat</keyword>